<dbReference type="GO" id="GO:0005829">
    <property type="term" value="C:cytosol"/>
    <property type="evidence" value="ECO:0007669"/>
    <property type="project" value="TreeGrafter"/>
</dbReference>
<dbReference type="PROSITE" id="PS51192">
    <property type="entry name" value="HELICASE_ATP_BIND_1"/>
    <property type="match status" value="1"/>
</dbReference>
<dbReference type="PRINTS" id="PR00906">
    <property type="entry name" value="SECA"/>
</dbReference>
<dbReference type="InterPro" id="IPR001650">
    <property type="entry name" value="Helicase_C-like"/>
</dbReference>
<evidence type="ECO:0000256" key="8">
    <source>
        <dbReference type="ARBA" id="ARBA00022833"/>
    </source>
</evidence>
<evidence type="ECO:0000313" key="21">
    <source>
        <dbReference type="Proteomes" id="UP000233654"/>
    </source>
</evidence>
<dbReference type="FunFam" id="3.40.50.300:FF:000429">
    <property type="entry name" value="Preprotein translocase subunit SecA"/>
    <property type="match status" value="1"/>
</dbReference>
<dbReference type="InterPro" id="IPR027417">
    <property type="entry name" value="P-loop_NTPase"/>
</dbReference>
<evidence type="ECO:0000256" key="6">
    <source>
        <dbReference type="ARBA" id="ARBA00022723"/>
    </source>
</evidence>
<comment type="similarity">
    <text evidence="2 15 16">Belongs to the SecA family.</text>
</comment>
<dbReference type="NCBIfam" id="TIGR00963">
    <property type="entry name" value="secA"/>
    <property type="match status" value="1"/>
</dbReference>
<evidence type="ECO:0000256" key="11">
    <source>
        <dbReference type="ARBA" id="ARBA00022967"/>
    </source>
</evidence>
<dbReference type="GO" id="GO:0017038">
    <property type="term" value="P:protein import"/>
    <property type="evidence" value="ECO:0007669"/>
    <property type="project" value="InterPro"/>
</dbReference>
<dbReference type="NCBIfam" id="NF009538">
    <property type="entry name" value="PRK12904.1"/>
    <property type="match status" value="1"/>
</dbReference>
<evidence type="ECO:0000256" key="10">
    <source>
        <dbReference type="ARBA" id="ARBA00022927"/>
    </source>
</evidence>
<feature type="binding site" evidence="15">
    <location>
        <begin position="104"/>
        <end position="108"/>
    </location>
    <ligand>
        <name>ATP</name>
        <dbReference type="ChEBI" id="CHEBI:30616"/>
    </ligand>
</feature>
<dbReference type="SUPFAM" id="SSF52540">
    <property type="entry name" value="P-loop containing nucleoside triphosphate hydrolases"/>
    <property type="match status" value="2"/>
</dbReference>
<name>A0A2N3G7M1_9ACTN</name>
<comment type="subcellular location">
    <subcellularLocation>
        <location evidence="15">Cell membrane</location>
        <topology evidence="15">Peripheral membrane protein</topology>
        <orientation evidence="15">Cytoplasmic side</orientation>
    </subcellularLocation>
    <subcellularLocation>
        <location evidence="15">Cytoplasm</location>
    </subcellularLocation>
    <text evidence="15">Distribution is 50-50.</text>
</comment>
<keyword evidence="7 15" id="KW-0547">Nucleotide-binding</keyword>
<reference evidence="20 21" key="1">
    <citation type="journal article" date="2017" name="ISME J.">
        <title>Potential for microbial H2 and metal transformations associated with novel bacteria and archaea in deep terrestrial subsurface sediments.</title>
        <authorList>
            <person name="Hernsdorf A.W."/>
            <person name="Amano Y."/>
            <person name="Miyakawa K."/>
            <person name="Ise K."/>
            <person name="Suzuki Y."/>
            <person name="Anantharaman K."/>
            <person name="Probst A."/>
            <person name="Burstein D."/>
            <person name="Thomas B.C."/>
            <person name="Banfield J.F."/>
        </authorList>
    </citation>
    <scope>NUCLEOTIDE SEQUENCE [LARGE SCALE GENOMIC DNA]</scope>
    <source>
        <strain evidence="20">HGW-Actinobacteria-3</strain>
    </source>
</reference>
<comment type="caution">
    <text evidence="20">The sequence shown here is derived from an EMBL/GenBank/DDBJ whole genome shotgun (WGS) entry which is preliminary data.</text>
</comment>
<evidence type="ECO:0000256" key="7">
    <source>
        <dbReference type="ARBA" id="ARBA00022741"/>
    </source>
</evidence>
<dbReference type="GO" id="GO:0008564">
    <property type="term" value="F:protein-exporting ATPase activity"/>
    <property type="evidence" value="ECO:0007669"/>
    <property type="project" value="UniProtKB-EC"/>
</dbReference>
<dbReference type="Pfam" id="PF07516">
    <property type="entry name" value="SecA_SW"/>
    <property type="match status" value="1"/>
</dbReference>
<dbReference type="GO" id="GO:0031522">
    <property type="term" value="C:cell envelope Sec protein transport complex"/>
    <property type="evidence" value="ECO:0007669"/>
    <property type="project" value="TreeGrafter"/>
</dbReference>
<dbReference type="GO" id="GO:0046872">
    <property type="term" value="F:metal ion binding"/>
    <property type="evidence" value="ECO:0007669"/>
    <property type="project" value="UniProtKB-KW"/>
</dbReference>
<dbReference type="Gene3D" id="1.10.3060.10">
    <property type="entry name" value="Helical scaffold and wing domains of SecA"/>
    <property type="match status" value="1"/>
</dbReference>
<dbReference type="Pfam" id="PF02810">
    <property type="entry name" value="SEC-C"/>
    <property type="match status" value="1"/>
</dbReference>
<feature type="binding site" evidence="15">
    <location>
        <position position="86"/>
    </location>
    <ligand>
        <name>ATP</name>
        <dbReference type="ChEBI" id="CHEBI:30616"/>
    </ligand>
</feature>
<dbReference type="FunFam" id="3.90.1440.10:FF:000002">
    <property type="entry name" value="Protein translocase subunit SecA"/>
    <property type="match status" value="1"/>
</dbReference>
<dbReference type="GO" id="GO:0005886">
    <property type="term" value="C:plasma membrane"/>
    <property type="evidence" value="ECO:0007669"/>
    <property type="project" value="UniProtKB-SubCell"/>
</dbReference>
<evidence type="ECO:0000256" key="16">
    <source>
        <dbReference type="RuleBase" id="RU003874"/>
    </source>
</evidence>
<dbReference type="InterPro" id="IPR014001">
    <property type="entry name" value="Helicase_ATP-bd"/>
</dbReference>
<keyword evidence="3 15" id="KW-0813">Transport</keyword>
<dbReference type="PROSITE" id="PS51194">
    <property type="entry name" value="HELICASE_CTER"/>
    <property type="match status" value="1"/>
</dbReference>
<dbReference type="HAMAP" id="MF_01382">
    <property type="entry name" value="SecA"/>
    <property type="match status" value="1"/>
</dbReference>
<comment type="subunit">
    <text evidence="15">Monomer and homodimer. Part of the essential Sec protein translocation apparatus which comprises SecA, SecYEG and auxiliary proteins SecDF. Other proteins may also be involved.</text>
</comment>
<evidence type="ECO:0000313" key="20">
    <source>
        <dbReference type="EMBL" id="PKQ28622.1"/>
    </source>
</evidence>
<evidence type="ECO:0000256" key="5">
    <source>
        <dbReference type="ARBA" id="ARBA00022490"/>
    </source>
</evidence>
<dbReference type="GO" id="GO:0006605">
    <property type="term" value="P:protein targeting"/>
    <property type="evidence" value="ECO:0007669"/>
    <property type="project" value="UniProtKB-UniRule"/>
</dbReference>
<feature type="domain" description="Helicase ATP-binding" evidence="17">
    <location>
        <begin position="88"/>
        <end position="248"/>
    </location>
</feature>
<evidence type="ECO:0000256" key="3">
    <source>
        <dbReference type="ARBA" id="ARBA00022448"/>
    </source>
</evidence>
<dbReference type="InterPro" id="IPR004027">
    <property type="entry name" value="SEC_C_motif"/>
</dbReference>
<organism evidence="20 21">
    <name type="scientific">Candidatus Anoxymicrobium japonicum</name>
    <dbReference type="NCBI Taxonomy" id="2013648"/>
    <lineage>
        <taxon>Bacteria</taxon>
        <taxon>Bacillati</taxon>
        <taxon>Actinomycetota</taxon>
        <taxon>Candidatus Geothermincolia</taxon>
        <taxon>Candidatus Geothermincolales</taxon>
        <taxon>Candidatus Anoxymicrobiaceae</taxon>
        <taxon>Candidatus Anoxymicrobium</taxon>
    </lineage>
</organism>
<keyword evidence="8" id="KW-0862">Zinc</keyword>
<keyword evidence="12 15" id="KW-0811">Translocation</keyword>
<dbReference type="InterPro" id="IPR020937">
    <property type="entry name" value="SecA_CS"/>
</dbReference>
<dbReference type="SUPFAM" id="SSF81886">
    <property type="entry name" value="Helical scaffold and wing domains of SecA"/>
    <property type="match status" value="1"/>
</dbReference>
<protein>
    <recommendedName>
        <fullName evidence="15 16">Protein translocase subunit SecA</fullName>
        <ecNumber evidence="15">7.4.2.8</ecNumber>
    </recommendedName>
</protein>
<dbReference type="PANTHER" id="PTHR30612:SF0">
    <property type="entry name" value="CHLOROPLAST PROTEIN-TRANSPORTING ATPASE"/>
    <property type="match status" value="1"/>
</dbReference>
<keyword evidence="11 15" id="KW-1278">Translocase</keyword>
<evidence type="ECO:0000259" key="19">
    <source>
        <dbReference type="PROSITE" id="PS51196"/>
    </source>
</evidence>
<keyword evidence="6" id="KW-0479">Metal-binding</keyword>
<dbReference type="SMART" id="SM00958">
    <property type="entry name" value="SecA_PP_bind"/>
    <property type="match status" value="1"/>
</dbReference>
<evidence type="ECO:0000259" key="17">
    <source>
        <dbReference type="PROSITE" id="PS51192"/>
    </source>
</evidence>
<comment type="catalytic activity">
    <reaction evidence="14 15">
        <text>ATP + H2O + cellular proteinSide 1 = ADP + phosphate + cellular proteinSide 2.</text>
        <dbReference type="EC" id="7.4.2.8"/>
    </reaction>
</comment>
<accession>A0A2N3G7M1</accession>
<dbReference type="PROSITE" id="PS51196">
    <property type="entry name" value="SECA_MOTOR_DEAD"/>
    <property type="match status" value="1"/>
</dbReference>
<evidence type="ECO:0000256" key="15">
    <source>
        <dbReference type="HAMAP-Rule" id="MF_01382"/>
    </source>
</evidence>
<dbReference type="GO" id="GO:0005524">
    <property type="term" value="F:ATP binding"/>
    <property type="evidence" value="ECO:0007669"/>
    <property type="project" value="UniProtKB-UniRule"/>
</dbReference>
<keyword evidence="10 15" id="KW-0653">Protein transport</keyword>
<feature type="domain" description="SecA family profile" evidence="19">
    <location>
        <begin position="2"/>
        <end position="571"/>
    </location>
</feature>
<dbReference type="PROSITE" id="PS01312">
    <property type="entry name" value="SECA"/>
    <property type="match status" value="1"/>
</dbReference>
<dbReference type="Pfam" id="PF01043">
    <property type="entry name" value="SecA_PP_bind"/>
    <property type="match status" value="1"/>
</dbReference>
<dbReference type="EC" id="7.4.2.8" evidence="15"/>
<dbReference type="Pfam" id="PF21090">
    <property type="entry name" value="P-loop_SecA"/>
    <property type="match status" value="2"/>
</dbReference>
<dbReference type="SUPFAM" id="SSF81767">
    <property type="entry name" value="Pre-protein crosslinking domain of SecA"/>
    <property type="match status" value="1"/>
</dbReference>
<dbReference type="InterPro" id="IPR011130">
    <property type="entry name" value="SecA_preprotein_X-link_dom"/>
</dbReference>
<dbReference type="NCBIfam" id="NF006630">
    <property type="entry name" value="PRK09200.1"/>
    <property type="match status" value="1"/>
</dbReference>
<dbReference type="CDD" id="cd18803">
    <property type="entry name" value="SF2_C_secA"/>
    <property type="match status" value="1"/>
</dbReference>
<evidence type="ECO:0000256" key="13">
    <source>
        <dbReference type="ARBA" id="ARBA00023136"/>
    </source>
</evidence>
<dbReference type="PANTHER" id="PTHR30612">
    <property type="entry name" value="SECA INNER MEMBRANE COMPONENT OF SEC PROTEIN SECRETION SYSTEM"/>
    <property type="match status" value="1"/>
</dbReference>
<dbReference type="EMBL" id="PHEX01000010">
    <property type="protein sequence ID" value="PKQ28622.1"/>
    <property type="molecule type" value="Genomic_DNA"/>
</dbReference>
<dbReference type="CDD" id="cd17928">
    <property type="entry name" value="DEXDc_SecA"/>
    <property type="match status" value="1"/>
</dbReference>
<dbReference type="InterPro" id="IPR000185">
    <property type="entry name" value="SecA"/>
</dbReference>
<dbReference type="InterPro" id="IPR011116">
    <property type="entry name" value="SecA_Wing/Scaffold"/>
</dbReference>
<dbReference type="GO" id="GO:0065002">
    <property type="term" value="P:intracellular protein transmembrane transport"/>
    <property type="evidence" value="ECO:0007669"/>
    <property type="project" value="UniProtKB-UniRule"/>
</dbReference>
<evidence type="ECO:0000256" key="4">
    <source>
        <dbReference type="ARBA" id="ARBA00022475"/>
    </source>
</evidence>
<dbReference type="Gene3D" id="3.40.50.300">
    <property type="entry name" value="P-loop containing nucleotide triphosphate hydrolases"/>
    <property type="match status" value="3"/>
</dbReference>
<dbReference type="Pfam" id="PF07517">
    <property type="entry name" value="SecA_DEAD"/>
    <property type="match status" value="1"/>
</dbReference>
<dbReference type="InterPro" id="IPR014018">
    <property type="entry name" value="SecA_motor_DEAD"/>
</dbReference>
<gene>
    <name evidence="15" type="primary">secA</name>
    <name evidence="20" type="ORF">CVT63_01890</name>
</gene>
<keyword evidence="9 15" id="KW-0067">ATP-binding</keyword>
<dbReference type="AlphaFoldDB" id="A0A2N3G7M1"/>
<dbReference type="FunFam" id="3.40.50.300:FF:000334">
    <property type="entry name" value="Protein translocase subunit SecA"/>
    <property type="match status" value="1"/>
</dbReference>
<keyword evidence="4 15" id="KW-1003">Cell membrane</keyword>
<proteinExistence type="inferred from homology"/>
<comment type="cofactor">
    <cofactor evidence="1">
        <name>Zn(2+)</name>
        <dbReference type="ChEBI" id="CHEBI:29105"/>
    </cofactor>
</comment>
<sequence length="835" mass="94898">MLKGVQKALRFGEAKKTKELEAAVSRVNELEPDVKKLSDEELAAKTPEFKQRHEQGEGLEDMLPEAFAVVREAARRKLGERHFDVQIMGGVVLHHGRIAEMKTGEGKTLVATLPVYLNHLDGEGIHVVTVNDYLARRDSEWMAGIYRFLGMEVGLIQAQMDPPERRVAYGADVTFGTNNEFGFDYLRDNMVIDVQDHVQRGYHYAIVDEVDSILVDEARTPLIISGAATESVQYYKQFAQIAKKLRKGEDYEVDEKSRTVSVTEDGVARVEQFLGVENLYDNVQSDFVHHLEAAVKAKELFRNEVDYIIKDGEALIVDEFTGRLMIGRRYSDGIHQAIEAKEAIRIREENQTLATITFQNYFRMYDKLAGMTGTATTEADEFQHTYKLETVEIPTNKTMIRKDMPDFIYKTENAKFNAVVEDVIECCEKGQPVLVGTVSIEKSERLSKMLARRGVEHEVLNAKQHEREAEIIALAGESGAVTIATNMAGRGTDIKLGRGVVEVGGLKIIGTERHESRRIDNQLRGRSGRQGDPGVSRFYLSLEDDLMRRFASSAIGSIMERFHFPEDVPIEHRMISKAIESAQKQVESQNFEMRKNLLKYDDVMNKQREVIYKERKELLEGADFGSVARQWVEETVESAIGAFTNPQVFPEEWDLDGMFAYLSQIFPTSVSAESFEFESLTQEELREELFEDAERVYNEREEEFGGETMRAIERMIMLEVVDNKWREHLYALDYLQEGIGLRGMAGRDPLIEYQVEAYDMFVSMLQSIKEEFSKYIFHAHAAEIEHERAPRRVFESGPGDQPVAAAQPLHSDKVGRNALCPCGSGKKYKRCCGTT</sequence>
<dbReference type="InterPro" id="IPR011115">
    <property type="entry name" value="SecA_DEAD"/>
</dbReference>
<evidence type="ECO:0000256" key="2">
    <source>
        <dbReference type="ARBA" id="ARBA00007650"/>
    </source>
</evidence>
<dbReference type="FunFam" id="1.10.3060.10:FF:000002">
    <property type="entry name" value="Preprotein translocase subunit SecA"/>
    <property type="match status" value="1"/>
</dbReference>
<dbReference type="InterPro" id="IPR036266">
    <property type="entry name" value="SecA_Wing/Scaffold_sf"/>
</dbReference>
<keyword evidence="5 15" id="KW-0963">Cytoplasm</keyword>
<comment type="function">
    <text evidence="15">Part of the Sec protein translocase complex. Interacts with the SecYEG preprotein conducting channel. Has a central role in coupling the hydrolysis of ATP to the transfer of proteins into and across the cell membrane, serving as an ATP-driven molecular motor driving the stepwise translocation of polypeptide chains across the membrane.</text>
</comment>
<dbReference type="Gene3D" id="3.90.1440.10">
    <property type="entry name" value="SecA, preprotein cross-linking domain"/>
    <property type="match status" value="1"/>
</dbReference>
<evidence type="ECO:0000259" key="18">
    <source>
        <dbReference type="PROSITE" id="PS51194"/>
    </source>
</evidence>
<dbReference type="InterPro" id="IPR044722">
    <property type="entry name" value="SecA_SF2_C"/>
</dbReference>
<feature type="binding site" evidence="15">
    <location>
        <position position="493"/>
    </location>
    <ligand>
        <name>ATP</name>
        <dbReference type="ChEBI" id="CHEBI:30616"/>
    </ligand>
</feature>
<evidence type="ECO:0000256" key="1">
    <source>
        <dbReference type="ARBA" id="ARBA00001947"/>
    </source>
</evidence>
<dbReference type="GO" id="GO:0043952">
    <property type="term" value="P:protein transport by the Sec complex"/>
    <property type="evidence" value="ECO:0007669"/>
    <property type="project" value="TreeGrafter"/>
</dbReference>
<dbReference type="InterPro" id="IPR036670">
    <property type="entry name" value="SecA_X-link_sf"/>
</dbReference>
<dbReference type="Proteomes" id="UP000233654">
    <property type="component" value="Unassembled WGS sequence"/>
</dbReference>
<feature type="domain" description="Helicase C-terminal" evidence="18">
    <location>
        <begin position="419"/>
        <end position="576"/>
    </location>
</feature>
<evidence type="ECO:0000256" key="14">
    <source>
        <dbReference type="ARBA" id="ARBA00034006"/>
    </source>
</evidence>
<evidence type="ECO:0000256" key="12">
    <source>
        <dbReference type="ARBA" id="ARBA00023010"/>
    </source>
</evidence>
<dbReference type="SMART" id="SM00957">
    <property type="entry name" value="SecA_DEAD"/>
    <property type="match status" value="1"/>
</dbReference>
<keyword evidence="13 15" id="KW-0472">Membrane</keyword>
<evidence type="ECO:0000256" key="9">
    <source>
        <dbReference type="ARBA" id="ARBA00022840"/>
    </source>
</evidence>